<dbReference type="OrthoDB" id="7861388at2"/>
<dbReference type="Proteomes" id="UP000225972">
    <property type="component" value="Unassembled WGS sequence"/>
</dbReference>
<protein>
    <submittedName>
        <fullName evidence="2">Uncharacterized protein</fullName>
    </submittedName>
</protein>
<evidence type="ECO:0000256" key="1">
    <source>
        <dbReference type="SAM" id="MobiDB-lite"/>
    </source>
</evidence>
<organism evidence="2 3">
    <name type="scientific">Pelagimonas phthalicica</name>
    <dbReference type="NCBI Taxonomy" id="1037362"/>
    <lineage>
        <taxon>Bacteria</taxon>
        <taxon>Pseudomonadati</taxon>
        <taxon>Pseudomonadota</taxon>
        <taxon>Alphaproteobacteria</taxon>
        <taxon>Rhodobacterales</taxon>
        <taxon>Roseobacteraceae</taxon>
        <taxon>Pelagimonas</taxon>
    </lineage>
</organism>
<evidence type="ECO:0000313" key="2">
    <source>
        <dbReference type="EMBL" id="SMX26747.1"/>
    </source>
</evidence>
<proteinExistence type="predicted"/>
<sequence length="227" mass="24579">MANSKTEKQLSVPSKYEPLLDGDPRLRSLDLQLSQEAVAAKPMFSIQEADVEDLPDWAEDEPAQAVTAPKLNQHLISCTAFTRDAKGEASFFSALFKQEAKLKQVGVVQEAKAFTVREVNGVETEVGVAVRLQVEASEFSSDTHVSIPNIAAEAQLGMSRAQMEISVRGFAGPLGDLLPAPESVNLTSYAQYLEAFQKIQKHVFSKESQGEVTPVVLGQHRPPAGAS</sequence>
<accession>A0A238J985</accession>
<reference evidence="3" key="1">
    <citation type="submission" date="2017-05" db="EMBL/GenBank/DDBJ databases">
        <authorList>
            <person name="Rodrigo-Torres L."/>
            <person name="Arahal R. D."/>
            <person name="Lucena T."/>
        </authorList>
    </citation>
    <scope>NUCLEOTIDE SEQUENCE [LARGE SCALE GENOMIC DNA]</scope>
    <source>
        <strain evidence="3">CECT 8649</strain>
    </source>
</reference>
<gene>
    <name evidence="2" type="ORF">TRP8649_00832</name>
</gene>
<feature type="region of interest" description="Disordered" evidence="1">
    <location>
        <begin position="1"/>
        <end position="21"/>
    </location>
</feature>
<keyword evidence="3" id="KW-1185">Reference proteome</keyword>
<name>A0A238J985_9RHOB</name>
<dbReference type="EMBL" id="FXXP01000001">
    <property type="protein sequence ID" value="SMX26747.1"/>
    <property type="molecule type" value="Genomic_DNA"/>
</dbReference>
<evidence type="ECO:0000313" key="3">
    <source>
        <dbReference type="Proteomes" id="UP000225972"/>
    </source>
</evidence>
<dbReference type="RefSeq" id="WP_099242798.1">
    <property type="nucleotide sequence ID" value="NZ_FXXP01000001.1"/>
</dbReference>
<dbReference type="AlphaFoldDB" id="A0A238J985"/>